<reference evidence="9" key="2">
    <citation type="submission" date="2020-10" db="UniProtKB">
        <authorList>
            <consortium name="WormBaseParasite"/>
        </authorList>
    </citation>
    <scope>IDENTIFICATION</scope>
</reference>
<sequence length="254" mass="29954">MSYDPKQFQYQQVPQGSSYPVIQYQIIQQVPQQQRQHTPPPVRQPRCPVRGKTSSYGFFVKMCYEEHRKKYPSENVQVTEISSRCAEKWKTMSDDEKKRFFELASKDSERYQAEIAHYGGEAAMRRKRRVKKDPNAPKRALSAFFIFSSEKRADVAAEFPEWRAGQIAQELGRMWKTMTEEEKMVYENKAVVERERYVEELRVYRLSQQPSENDTQQQRVIVQPQVVILQQPQGQQQQQTAPVSVQQVAQKRQK</sequence>
<dbReference type="FunFam" id="1.10.30.10:FF:000042">
    <property type="entry name" value="High mobility group protein 1.2"/>
    <property type="match status" value="1"/>
</dbReference>
<feature type="DNA-binding region" description="HMG box" evidence="5">
    <location>
        <begin position="137"/>
        <end position="205"/>
    </location>
</feature>
<evidence type="ECO:0000256" key="5">
    <source>
        <dbReference type="PROSITE-ProRule" id="PRU00267"/>
    </source>
</evidence>
<feature type="DNA-binding region" description="HMG box" evidence="5">
    <location>
        <begin position="49"/>
        <end position="119"/>
    </location>
</feature>
<dbReference type="Gene3D" id="1.10.30.10">
    <property type="entry name" value="High mobility group box domain"/>
    <property type="match status" value="2"/>
</dbReference>
<dbReference type="InterPro" id="IPR050342">
    <property type="entry name" value="HMGB"/>
</dbReference>
<comment type="subcellular location">
    <subcellularLocation>
        <location evidence="1">Nucleus</location>
    </subcellularLocation>
</comment>
<organism evidence="8 9">
    <name type="scientific">Panagrellus redivivus</name>
    <name type="common">Microworm</name>
    <dbReference type="NCBI Taxonomy" id="6233"/>
    <lineage>
        <taxon>Eukaryota</taxon>
        <taxon>Metazoa</taxon>
        <taxon>Ecdysozoa</taxon>
        <taxon>Nematoda</taxon>
        <taxon>Chromadorea</taxon>
        <taxon>Rhabditida</taxon>
        <taxon>Tylenchina</taxon>
        <taxon>Panagrolaimomorpha</taxon>
        <taxon>Panagrolaimoidea</taxon>
        <taxon>Panagrolaimidae</taxon>
        <taxon>Panagrellus</taxon>
    </lineage>
</organism>
<dbReference type="FunFam" id="1.10.30.10:FF:000016">
    <property type="entry name" value="FACT complex subunit SSRP1"/>
    <property type="match status" value="1"/>
</dbReference>
<accession>A0A7E4VH41</accession>
<reference evidence="8" key="1">
    <citation type="journal article" date="2013" name="Genetics">
        <title>The draft genome and transcriptome of Panagrellus redivivus are shaped by the harsh demands of a free-living lifestyle.</title>
        <authorList>
            <person name="Srinivasan J."/>
            <person name="Dillman A.R."/>
            <person name="Macchietto M.G."/>
            <person name="Heikkinen L."/>
            <person name="Lakso M."/>
            <person name="Fracchia K.M."/>
            <person name="Antoshechkin I."/>
            <person name="Mortazavi A."/>
            <person name="Wong G."/>
            <person name="Sternberg P.W."/>
        </authorList>
    </citation>
    <scope>NUCLEOTIDE SEQUENCE [LARGE SCALE GENOMIC DNA]</scope>
    <source>
        <strain evidence="8">MT8872</strain>
    </source>
</reference>
<dbReference type="Pfam" id="PF00505">
    <property type="entry name" value="HMG_box"/>
    <property type="match status" value="1"/>
</dbReference>
<dbReference type="WBParaSite" id="Pan_g20876.t1">
    <property type="protein sequence ID" value="Pan_g20876.t1"/>
    <property type="gene ID" value="Pan_g20876"/>
</dbReference>
<evidence type="ECO:0000256" key="6">
    <source>
        <dbReference type="SAM" id="MobiDB-lite"/>
    </source>
</evidence>
<protein>
    <submittedName>
        <fullName evidence="9">High mobility group protein</fullName>
    </submittedName>
</protein>
<feature type="region of interest" description="Disordered" evidence="6">
    <location>
        <begin position="232"/>
        <end position="254"/>
    </location>
</feature>
<proteinExistence type="inferred from homology"/>
<dbReference type="PROSITE" id="PS50118">
    <property type="entry name" value="HMG_BOX_2"/>
    <property type="match status" value="2"/>
</dbReference>
<dbReference type="GO" id="GO:0005634">
    <property type="term" value="C:nucleus"/>
    <property type="evidence" value="ECO:0007669"/>
    <property type="project" value="UniProtKB-SubCell"/>
</dbReference>
<keyword evidence="4 5" id="KW-0539">Nucleus</keyword>
<feature type="domain" description="HMG box" evidence="7">
    <location>
        <begin position="49"/>
        <end position="119"/>
    </location>
</feature>
<dbReference type="SUPFAM" id="SSF47095">
    <property type="entry name" value="HMG-box"/>
    <property type="match status" value="2"/>
</dbReference>
<feature type="domain" description="HMG box" evidence="7">
    <location>
        <begin position="137"/>
        <end position="205"/>
    </location>
</feature>
<evidence type="ECO:0000256" key="2">
    <source>
        <dbReference type="ARBA" id="ARBA00008774"/>
    </source>
</evidence>
<dbReference type="GO" id="GO:0003677">
    <property type="term" value="F:DNA binding"/>
    <property type="evidence" value="ECO:0007669"/>
    <property type="project" value="UniProtKB-UniRule"/>
</dbReference>
<dbReference type="PANTHER" id="PTHR48112">
    <property type="entry name" value="HIGH MOBILITY GROUP PROTEIN DSP1"/>
    <property type="match status" value="1"/>
</dbReference>
<dbReference type="PANTHER" id="PTHR48112:SF32">
    <property type="entry name" value="HIGH MOBILITY GROUP PROTEIN B3"/>
    <property type="match status" value="1"/>
</dbReference>
<dbReference type="SMART" id="SM00398">
    <property type="entry name" value="HMG"/>
    <property type="match status" value="2"/>
</dbReference>
<dbReference type="AlphaFoldDB" id="A0A7E4VH41"/>
<dbReference type="PRINTS" id="PR00886">
    <property type="entry name" value="HIGHMOBLTY12"/>
</dbReference>
<evidence type="ECO:0000256" key="3">
    <source>
        <dbReference type="ARBA" id="ARBA00023125"/>
    </source>
</evidence>
<keyword evidence="8" id="KW-1185">Reference proteome</keyword>
<evidence type="ECO:0000256" key="4">
    <source>
        <dbReference type="ARBA" id="ARBA00023242"/>
    </source>
</evidence>
<name>A0A7E4VH41_PANRE</name>
<evidence type="ECO:0000259" key="7">
    <source>
        <dbReference type="PROSITE" id="PS50118"/>
    </source>
</evidence>
<dbReference type="CDD" id="cd21978">
    <property type="entry name" value="HMG-box_HMGB_rpt1"/>
    <property type="match status" value="1"/>
</dbReference>
<dbReference type="Pfam" id="PF09011">
    <property type="entry name" value="HMG_box_2"/>
    <property type="match status" value="1"/>
</dbReference>
<evidence type="ECO:0000256" key="1">
    <source>
        <dbReference type="ARBA" id="ARBA00004123"/>
    </source>
</evidence>
<comment type="similarity">
    <text evidence="2">Belongs to the HMGB family.</text>
</comment>
<dbReference type="InterPro" id="IPR009071">
    <property type="entry name" value="HMG_box_dom"/>
</dbReference>
<evidence type="ECO:0000313" key="8">
    <source>
        <dbReference type="Proteomes" id="UP000492821"/>
    </source>
</evidence>
<dbReference type="InterPro" id="IPR036910">
    <property type="entry name" value="HMG_box_dom_sf"/>
</dbReference>
<dbReference type="Proteomes" id="UP000492821">
    <property type="component" value="Unassembled WGS sequence"/>
</dbReference>
<keyword evidence="3 5" id="KW-0238">DNA-binding</keyword>
<evidence type="ECO:0000313" key="9">
    <source>
        <dbReference type="WBParaSite" id="Pan_g20876.t1"/>
    </source>
</evidence>